<evidence type="ECO:0000256" key="2">
    <source>
        <dbReference type="ARBA" id="ARBA00005695"/>
    </source>
</evidence>
<keyword evidence="3" id="KW-0813">Transport</keyword>
<dbReference type="PANTHER" id="PTHR30290:SF9">
    <property type="entry name" value="OLIGOPEPTIDE-BINDING PROTEIN APPA"/>
    <property type="match status" value="1"/>
</dbReference>
<evidence type="ECO:0000256" key="3">
    <source>
        <dbReference type="ARBA" id="ARBA00022448"/>
    </source>
</evidence>
<dbReference type="PIRSF" id="PIRSF002741">
    <property type="entry name" value="MppA"/>
    <property type="match status" value="1"/>
</dbReference>
<dbReference type="RefSeq" id="WP_202749923.1">
    <property type="nucleotide sequence ID" value="NZ_JAESWC010000012.1"/>
</dbReference>
<accession>A0ABS1TCU9</accession>
<dbReference type="SUPFAM" id="SSF53850">
    <property type="entry name" value="Periplasmic binding protein-like II"/>
    <property type="match status" value="1"/>
</dbReference>
<feature type="domain" description="Solute-binding protein family 5" evidence="5">
    <location>
        <begin position="78"/>
        <end position="449"/>
    </location>
</feature>
<dbReference type="CDD" id="cd08504">
    <property type="entry name" value="PBP2_OppA"/>
    <property type="match status" value="1"/>
</dbReference>
<protein>
    <submittedName>
        <fullName evidence="6">Peptide ABC transporter substrate-binding protein</fullName>
    </submittedName>
</protein>
<evidence type="ECO:0000313" key="7">
    <source>
        <dbReference type="Proteomes" id="UP000632377"/>
    </source>
</evidence>
<comment type="subcellular location">
    <subcellularLocation>
        <location evidence="1">Cell membrane</location>
        <topology evidence="1">Lipid-anchor</topology>
    </subcellularLocation>
</comment>
<dbReference type="EMBL" id="JAESWC010000012">
    <property type="protein sequence ID" value="MBL4937170.1"/>
    <property type="molecule type" value="Genomic_DNA"/>
</dbReference>
<evidence type="ECO:0000256" key="4">
    <source>
        <dbReference type="ARBA" id="ARBA00022729"/>
    </source>
</evidence>
<evidence type="ECO:0000256" key="1">
    <source>
        <dbReference type="ARBA" id="ARBA00004193"/>
    </source>
</evidence>
<dbReference type="InterPro" id="IPR039424">
    <property type="entry name" value="SBP_5"/>
</dbReference>
<name>A0ABS1TCU9_9CLOT</name>
<dbReference type="Gene3D" id="3.90.76.10">
    <property type="entry name" value="Dipeptide-binding Protein, Domain 1"/>
    <property type="match status" value="1"/>
</dbReference>
<evidence type="ECO:0000313" key="6">
    <source>
        <dbReference type="EMBL" id="MBL4937170.1"/>
    </source>
</evidence>
<dbReference type="Pfam" id="PF00496">
    <property type="entry name" value="SBP_bac_5"/>
    <property type="match status" value="1"/>
</dbReference>
<dbReference type="InterPro" id="IPR000914">
    <property type="entry name" value="SBP_5_dom"/>
</dbReference>
<proteinExistence type="inferred from homology"/>
<comment type="similarity">
    <text evidence="2">Belongs to the bacterial solute-binding protein 5 family.</text>
</comment>
<dbReference type="PROSITE" id="PS01040">
    <property type="entry name" value="SBP_BACTERIAL_5"/>
    <property type="match status" value="1"/>
</dbReference>
<reference evidence="6 7" key="1">
    <citation type="submission" date="2021-01" db="EMBL/GenBank/DDBJ databases">
        <title>Genome public.</title>
        <authorList>
            <person name="Liu C."/>
            <person name="Sun Q."/>
        </authorList>
    </citation>
    <scope>NUCLEOTIDE SEQUENCE [LARGE SCALE GENOMIC DNA]</scope>
    <source>
        <strain evidence="6 7">YIM B02515</strain>
    </source>
</reference>
<keyword evidence="7" id="KW-1185">Reference proteome</keyword>
<evidence type="ECO:0000259" key="5">
    <source>
        <dbReference type="Pfam" id="PF00496"/>
    </source>
</evidence>
<sequence length="532" mass="61283">MKKFVSFIMIFFMLSAGGCVEKKTEIKVYNSRTNNYIVYNMGKLPDDLVMLKDSKIRDKDLLVSLFEGLIKVDEFGNITPGIAQKWDIGKDNITYTFKLREDAKWSDGKAINAQDFVDFYKGILNPKQDNVYAYQLYYVFGAEEFRKSKKGFNGVAIRAVDDKTLEFRLNSPVSYFLEVLSQPIYSLRKINTSLKTWKNSYKDIVYSGPFVITDVSETGEVTMEKNKFYYDKDEVKADKLYITSSTESEKALAEFVNNKINLFINPPISESSNLVAEGKAEAIPIESGSSINFNLKKSGITNNVNFRKAISSAISRQNLVQDDLNYVARSASAYVPYDEEDKAQNKQEKHLLKEEADVAAAQKLLEESKYDKKEKIKLIYLDNNENKRLCEALYKEIKDNLNISIDYKGYNDVELKEAIKKGDYHMMIINYASLYDDPLSLLEAWSESSDLNLFGYNNSEYNKMIYEAKYEKDKMKRLSLLQNSEKILINDMPTIPLYFHNILLCKNPSIKDVYVTKEGNIRLDRAYVDTMQ</sequence>
<keyword evidence="4" id="KW-0732">Signal</keyword>
<dbReference type="PANTHER" id="PTHR30290">
    <property type="entry name" value="PERIPLASMIC BINDING COMPONENT OF ABC TRANSPORTER"/>
    <property type="match status" value="1"/>
</dbReference>
<organism evidence="6 7">
    <name type="scientific">Clostridium rhizosphaerae</name>
    <dbReference type="NCBI Taxonomy" id="2803861"/>
    <lineage>
        <taxon>Bacteria</taxon>
        <taxon>Bacillati</taxon>
        <taxon>Bacillota</taxon>
        <taxon>Clostridia</taxon>
        <taxon>Eubacteriales</taxon>
        <taxon>Clostridiaceae</taxon>
        <taxon>Clostridium</taxon>
    </lineage>
</organism>
<dbReference type="InterPro" id="IPR023765">
    <property type="entry name" value="SBP_5_CS"/>
</dbReference>
<comment type="caution">
    <text evidence="6">The sequence shown here is derived from an EMBL/GenBank/DDBJ whole genome shotgun (WGS) entry which is preliminary data.</text>
</comment>
<dbReference type="InterPro" id="IPR030678">
    <property type="entry name" value="Peptide/Ni-bd"/>
</dbReference>
<dbReference type="Gene3D" id="3.40.190.10">
    <property type="entry name" value="Periplasmic binding protein-like II"/>
    <property type="match status" value="1"/>
</dbReference>
<dbReference type="Gene3D" id="3.10.105.10">
    <property type="entry name" value="Dipeptide-binding Protein, Domain 3"/>
    <property type="match status" value="1"/>
</dbReference>
<gene>
    <name evidence="6" type="ORF">JK636_15690</name>
</gene>
<dbReference type="PROSITE" id="PS51257">
    <property type="entry name" value="PROKAR_LIPOPROTEIN"/>
    <property type="match status" value="1"/>
</dbReference>
<dbReference type="Proteomes" id="UP000632377">
    <property type="component" value="Unassembled WGS sequence"/>
</dbReference>